<sequence length="84" mass="8780">MASISPKISGFGSICPRKAMGLLNLPLKGHTGSAIRPPNLVMGVVMGSAEGSNAIPFRTGFKVFSLLNPQQGLKGSEVLRIRSS</sequence>
<reference evidence="1 2" key="1">
    <citation type="submission" date="2019-07" db="EMBL/GenBank/DDBJ databases">
        <title>Whole genome shotgun sequence of Deinococcus cellulosilyticus NBRC 106333.</title>
        <authorList>
            <person name="Hosoyama A."/>
            <person name="Uohara A."/>
            <person name="Ohji S."/>
            <person name="Ichikawa N."/>
        </authorList>
    </citation>
    <scope>NUCLEOTIDE SEQUENCE [LARGE SCALE GENOMIC DNA]</scope>
    <source>
        <strain evidence="1 2">NBRC 106333</strain>
    </source>
</reference>
<name>A0A511MZD7_DEIC1</name>
<proteinExistence type="predicted"/>
<dbReference type="EMBL" id="BJXB01000004">
    <property type="protein sequence ID" value="GEM45638.1"/>
    <property type="molecule type" value="Genomic_DNA"/>
</dbReference>
<evidence type="ECO:0000313" key="2">
    <source>
        <dbReference type="Proteomes" id="UP000321306"/>
    </source>
</evidence>
<dbReference type="AlphaFoldDB" id="A0A511MZD7"/>
<evidence type="ECO:0000313" key="1">
    <source>
        <dbReference type="EMBL" id="GEM45638.1"/>
    </source>
</evidence>
<comment type="caution">
    <text evidence="1">The sequence shown here is derived from an EMBL/GenBank/DDBJ whole genome shotgun (WGS) entry which is preliminary data.</text>
</comment>
<gene>
    <name evidence="1" type="ORF">DC3_12730</name>
</gene>
<keyword evidence="2" id="KW-1185">Reference proteome</keyword>
<dbReference type="Proteomes" id="UP000321306">
    <property type="component" value="Unassembled WGS sequence"/>
</dbReference>
<protein>
    <submittedName>
        <fullName evidence="1">Uncharacterized protein</fullName>
    </submittedName>
</protein>
<accession>A0A511MZD7</accession>
<organism evidence="1 2">
    <name type="scientific">Deinococcus cellulosilyticus (strain DSM 18568 / NBRC 106333 / KACC 11606 / 5516J-15)</name>
    <dbReference type="NCBI Taxonomy" id="1223518"/>
    <lineage>
        <taxon>Bacteria</taxon>
        <taxon>Thermotogati</taxon>
        <taxon>Deinococcota</taxon>
        <taxon>Deinococci</taxon>
        <taxon>Deinococcales</taxon>
        <taxon>Deinococcaceae</taxon>
        <taxon>Deinococcus</taxon>
    </lineage>
</organism>